<dbReference type="STRING" id="1860122.A9404_08530"/>
<protein>
    <recommendedName>
        <fullName evidence="10">Type II secretion system protein L</fullName>
        <shortName evidence="10">T2SS protein L</shortName>
    </recommendedName>
</protein>
<dbReference type="RefSeq" id="WP_066100248.1">
    <property type="nucleotide sequence ID" value="NZ_CP016027.1"/>
</dbReference>
<keyword evidence="7 10" id="KW-0653">Protein transport</keyword>
<keyword evidence="8" id="KW-1133">Transmembrane helix</keyword>
<keyword evidence="9" id="KW-0472">Membrane</keyword>
<evidence type="ECO:0000256" key="11">
    <source>
        <dbReference type="SAM" id="MobiDB-lite"/>
    </source>
</evidence>
<evidence type="ECO:0000256" key="4">
    <source>
        <dbReference type="ARBA" id="ARBA00022475"/>
    </source>
</evidence>
<keyword evidence="4" id="KW-1003">Cell membrane</keyword>
<evidence type="ECO:0000256" key="8">
    <source>
        <dbReference type="ARBA" id="ARBA00022989"/>
    </source>
</evidence>
<feature type="domain" description="GspL cytoplasmic actin-ATPase-like" evidence="12">
    <location>
        <begin position="43"/>
        <end position="145"/>
    </location>
</feature>
<dbReference type="PIRSF" id="PIRSF015761">
    <property type="entry name" value="Protein_L"/>
    <property type="match status" value="1"/>
</dbReference>
<evidence type="ECO:0000256" key="9">
    <source>
        <dbReference type="ARBA" id="ARBA00023136"/>
    </source>
</evidence>
<dbReference type="Proteomes" id="UP000078596">
    <property type="component" value="Chromosome"/>
</dbReference>
<dbReference type="GO" id="GO:0015627">
    <property type="term" value="C:type II protein secretion system complex"/>
    <property type="evidence" value="ECO:0007669"/>
    <property type="project" value="InterPro"/>
</dbReference>
<dbReference type="GO" id="GO:0005886">
    <property type="term" value="C:plasma membrane"/>
    <property type="evidence" value="ECO:0007669"/>
    <property type="project" value="UniProtKB-SubCell"/>
</dbReference>
<evidence type="ECO:0000259" key="12">
    <source>
        <dbReference type="Pfam" id="PF05134"/>
    </source>
</evidence>
<comment type="similarity">
    <text evidence="2 10">Belongs to the GSP L family.</text>
</comment>
<evidence type="ECO:0000313" key="14">
    <source>
        <dbReference type="EMBL" id="ANJ67421.1"/>
    </source>
</evidence>
<keyword evidence="3 10" id="KW-0813">Transport</keyword>
<dbReference type="Gene3D" id="3.30.420.380">
    <property type="match status" value="1"/>
</dbReference>
<comment type="function">
    <text evidence="10">Inner membrane component of the type II secretion system required for the energy-dependent secretion of extracellular factors such as proteases and toxins from the periplasm.</text>
</comment>
<organism evidence="14 15">
    <name type="scientific">Halothiobacillus diazotrophicus</name>
    <dbReference type="NCBI Taxonomy" id="1860122"/>
    <lineage>
        <taxon>Bacteria</taxon>
        <taxon>Pseudomonadati</taxon>
        <taxon>Pseudomonadota</taxon>
        <taxon>Gammaproteobacteria</taxon>
        <taxon>Chromatiales</taxon>
        <taxon>Halothiobacillaceae</taxon>
        <taxon>Halothiobacillus</taxon>
    </lineage>
</organism>
<evidence type="ECO:0000256" key="3">
    <source>
        <dbReference type="ARBA" id="ARBA00022448"/>
    </source>
</evidence>
<evidence type="ECO:0000256" key="5">
    <source>
        <dbReference type="ARBA" id="ARBA00022519"/>
    </source>
</evidence>
<evidence type="ECO:0000313" key="15">
    <source>
        <dbReference type="Proteomes" id="UP000078596"/>
    </source>
</evidence>
<dbReference type="NCBIfam" id="TIGR01709">
    <property type="entry name" value="typeII_sec_gspL"/>
    <property type="match status" value="1"/>
</dbReference>
<dbReference type="GO" id="GO:0015628">
    <property type="term" value="P:protein secretion by the type II secretion system"/>
    <property type="evidence" value="ECO:0007669"/>
    <property type="project" value="InterPro"/>
</dbReference>
<dbReference type="GO" id="GO:0009276">
    <property type="term" value="C:Gram-negative-bacterium-type cell wall"/>
    <property type="evidence" value="ECO:0007669"/>
    <property type="project" value="InterPro"/>
</dbReference>
<evidence type="ECO:0000256" key="7">
    <source>
        <dbReference type="ARBA" id="ARBA00022927"/>
    </source>
</evidence>
<dbReference type="InterPro" id="IPR007812">
    <property type="entry name" value="T2SS_protein-GspL"/>
</dbReference>
<reference evidence="14 15" key="1">
    <citation type="submission" date="2016-06" db="EMBL/GenBank/DDBJ databases">
        <title>Insight into the functional genes involving in sulfur oxidation in Pearl River water.</title>
        <authorList>
            <person name="Luo J."/>
            <person name="Tan X."/>
            <person name="Lin W."/>
        </authorList>
    </citation>
    <scope>NUCLEOTIDE SEQUENCE [LARGE SCALE GENOMIC DNA]</scope>
    <source>
        <strain evidence="14 15">LS2</strain>
    </source>
</reference>
<dbReference type="InterPro" id="IPR043129">
    <property type="entry name" value="ATPase_NBD"/>
</dbReference>
<dbReference type="SUPFAM" id="SSF53067">
    <property type="entry name" value="Actin-like ATPase domain"/>
    <property type="match status" value="1"/>
</dbReference>
<dbReference type="Pfam" id="PF05134">
    <property type="entry name" value="T2SSL"/>
    <property type="match status" value="1"/>
</dbReference>
<dbReference type="Pfam" id="PF12693">
    <property type="entry name" value="GspL_C"/>
    <property type="match status" value="1"/>
</dbReference>
<dbReference type="KEGG" id="haz:A9404_08530"/>
<dbReference type="InterPro" id="IPR025691">
    <property type="entry name" value="GspL_pp_dom"/>
</dbReference>
<gene>
    <name evidence="14" type="ORF">A9404_08530</name>
</gene>
<proteinExistence type="inferred from homology"/>
<name>A0A191ZHQ2_9GAMM</name>
<feature type="region of interest" description="Disordered" evidence="11">
    <location>
        <begin position="199"/>
        <end position="218"/>
    </location>
</feature>
<comment type="subcellular location">
    <subcellularLocation>
        <location evidence="1">Cell inner membrane</location>
        <topology evidence="1">Single-pass membrane protein</topology>
    </subcellularLocation>
</comment>
<sequence length="427" mass="46059">MSERILLFIADQAGQTLVWYPPGKAPMHGGWPEFGAFVAAQTGRPSLVVILSDHGVGRLLVPIPSSKRHQALQALPFALEELAAAEDPAQLHVVLAERPLTPGHWPVLLVDAARRTRILAQLEASGVTAFAMVALADLLPPPEPETFSVWREPFTDLIVVVTGPYQGFVLPPAVDGVGDSEARVGAVLARLADRPKQVQFHDADPTRAASPAPEGWPTDIARVSVPAPGEAEWPAIWRQGLAGNQPLSAVTPPRQAEARLLQRRWGQVALVAGVMLGLVMVGQVVSTWQMARQADALQAQVVQDFHAALPQAKRLVNARVQLQQALDQLDAGPQRDGFLTTLAAFGKTLHDLRQKDGSLTIQSLRYADHQLTAEITGQQYAVLQSLFDRLKTTGGLTVTRVDSGVEDGKAHMRLRLAPMQDSGQATT</sequence>
<evidence type="ECO:0000259" key="13">
    <source>
        <dbReference type="Pfam" id="PF12693"/>
    </source>
</evidence>
<dbReference type="InterPro" id="IPR024230">
    <property type="entry name" value="GspL_cyto_dom"/>
</dbReference>
<keyword evidence="6" id="KW-0812">Transmembrane</keyword>
<keyword evidence="15" id="KW-1185">Reference proteome</keyword>
<dbReference type="EMBL" id="CP016027">
    <property type="protein sequence ID" value="ANJ67421.1"/>
    <property type="molecule type" value="Genomic_DNA"/>
</dbReference>
<accession>A0A191ZHQ2</accession>
<feature type="domain" description="GspL periplasmic" evidence="13">
    <location>
        <begin position="263"/>
        <end position="414"/>
    </location>
</feature>
<keyword evidence="5" id="KW-0997">Cell inner membrane</keyword>
<evidence type="ECO:0000256" key="10">
    <source>
        <dbReference type="PIRNR" id="PIRNR015761"/>
    </source>
</evidence>
<dbReference type="AlphaFoldDB" id="A0A191ZHQ2"/>
<evidence type="ECO:0000256" key="1">
    <source>
        <dbReference type="ARBA" id="ARBA00004377"/>
    </source>
</evidence>
<evidence type="ECO:0000256" key="6">
    <source>
        <dbReference type="ARBA" id="ARBA00022692"/>
    </source>
</evidence>
<evidence type="ECO:0000256" key="2">
    <source>
        <dbReference type="ARBA" id="ARBA00005318"/>
    </source>
</evidence>